<name>A0A9D2U102_9FIRM</name>
<organism evidence="1 2">
    <name type="scientific">Candidatus Eisenbergiella stercorigallinarum</name>
    <dbReference type="NCBI Taxonomy" id="2838557"/>
    <lineage>
        <taxon>Bacteria</taxon>
        <taxon>Bacillati</taxon>
        <taxon>Bacillota</taxon>
        <taxon>Clostridia</taxon>
        <taxon>Lachnospirales</taxon>
        <taxon>Lachnospiraceae</taxon>
        <taxon>Eisenbergiella</taxon>
    </lineage>
</organism>
<dbReference type="EMBL" id="DWUW01000294">
    <property type="protein sequence ID" value="HJD32324.1"/>
    <property type="molecule type" value="Genomic_DNA"/>
</dbReference>
<gene>
    <name evidence="1" type="ORF">H9912_10345</name>
</gene>
<dbReference type="Proteomes" id="UP000823851">
    <property type="component" value="Unassembled WGS sequence"/>
</dbReference>
<reference evidence="1" key="1">
    <citation type="journal article" date="2021" name="PeerJ">
        <title>Extensive microbial diversity within the chicken gut microbiome revealed by metagenomics and culture.</title>
        <authorList>
            <person name="Gilroy R."/>
            <person name="Ravi A."/>
            <person name="Getino M."/>
            <person name="Pursley I."/>
            <person name="Horton D.L."/>
            <person name="Alikhan N.F."/>
            <person name="Baker D."/>
            <person name="Gharbi K."/>
            <person name="Hall N."/>
            <person name="Watson M."/>
            <person name="Adriaenssens E.M."/>
            <person name="Foster-Nyarko E."/>
            <person name="Jarju S."/>
            <person name="Secka A."/>
            <person name="Antonio M."/>
            <person name="Oren A."/>
            <person name="Chaudhuri R.R."/>
            <person name="La Ragione R."/>
            <person name="Hildebrand F."/>
            <person name="Pallen M.J."/>
        </authorList>
    </citation>
    <scope>NUCLEOTIDE SEQUENCE</scope>
    <source>
        <strain evidence="1">ChiHjej8B7-25341</strain>
    </source>
</reference>
<comment type="caution">
    <text evidence="1">The sequence shown here is derived from an EMBL/GenBank/DDBJ whole genome shotgun (WGS) entry which is preliminary data.</text>
</comment>
<protein>
    <submittedName>
        <fullName evidence="1">Uncharacterized protein</fullName>
    </submittedName>
</protein>
<sequence length="470" mass="54427">MSDFSERLTQEVRNTNKPLRYLAEASGLTLDYISKMSHGKRLPQEEEKLKRLIEAMECMPQTGELLLRLYRQEKMGKTRWGCMQELIRIIEQDSPGRMEERRSFSEGTAEDTTVRGRAEVFLLLQKMLADNAGKSLCIWTASADGETMERLMQMLCGMACGTIRHLFPLWQNRREEDTLENLRRLRMIRPAVLYKGYYPSFYYLENAGEASGGLFPNWFLAEDMALGTNEAMDCGIVLKDQSQTETLRTEFSGRIRTAKPLVSRSDIAEYLDKVNRMMNAGYVTRNYYIEQSPCLLHLIPLNVLKEHILLEGDGRETLMQSIQMRTAHMQQEEMVHIFSMEGLRCLMEEGRITGYPDALYSPLDSSMRIWLLKRYYQYMQSTPHSCICVRSDCIRLPRHMSIVSSSNVDNGIAFWNSTQDDITFYQVMEAGISQKLYEFCRFLEEGNLTCSFEETLGLIRDMIRKYGGTL</sequence>
<evidence type="ECO:0000313" key="2">
    <source>
        <dbReference type="Proteomes" id="UP000823851"/>
    </source>
</evidence>
<dbReference type="AlphaFoldDB" id="A0A9D2U102"/>
<proteinExistence type="predicted"/>
<reference evidence="1" key="2">
    <citation type="submission" date="2021-04" db="EMBL/GenBank/DDBJ databases">
        <authorList>
            <person name="Gilroy R."/>
        </authorList>
    </citation>
    <scope>NUCLEOTIDE SEQUENCE</scope>
    <source>
        <strain evidence="1">ChiHjej8B7-25341</strain>
    </source>
</reference>
<accession>A0A9D2U102</accession>
<evidence type="ECO:0000313" key="1">
    <source>
        <dbReference type="EMBL" id="HJD32324.1"/>
    </source>
</evidence>